<name>E4XPS6_OIKDI</name>
<proteinExistence type="predicted"/>
<dbReference type="InterPro" id="IPR000608">
    <property type="entry name" value="UBC"/>
</dbReference>
<dbReference type="CDD" id="cd00195">
    <property type="entry name" value="UBCc_UEV"/>
    <property type="match status" value="1"/>
</dbReference>
<dbReference type="InterPro" id="IPR016135">
    <property type="entry name" value="UBQ-conjugating_enzyme/RWD"/>
</dbReference>
<dbReference type="Gene3D" id="3.10.110.10">
    <property type="entry name" value="Ubiquitin Conjugating Enzyme"/>
    <property type="match status" value="1"/>
</dbReference>
<gene>
    <name evidence="2" type="ORF">GSOID_T00017205001</name>
</gene>
<dbReference type="OrthoDB" id="10407051at2759"/>
<dbReference type="Pfam" id="PF00179">
    <property type="entry name" value="UQ_con"/>
    <property type="match status" value="1"/>
</dbReference>
<evidence type="ECO:0000313" key="2">
    <source>
        <dbReference type="EMBL" id="CBY19844.1"/>
    </source>
</evidence>
<dbReference type="SUPFAM" id="SSF54495">
    <property type="entry name" value="UBC-like"/>
    <property type="match status" value="1"/>
</dbReference>
<accession>E4XPS6</accession>
<reference evidence="2" key="1">
    <citation type="journal article" date="2010" name="Science">
        <title>Plasticity of animal genome architecture unmasked by rapid evolution of a pelagic tunicate.</title>
        <authorList>
            <person name="Denoeud F."/>
            <person name="Henriet S."/>
            <person name="Mungpakdee S."/>
            <person name="Aury J.M."/>
            <person name="Da Silva C."/>
            <person name="Brinkmann H."/>
            <person name="Mikhaleva J."/>
            <person name="Olsen L.C."/>
            <person name="Jubin C."/>
            <person name="Canestro C."/>
            <person name="Bouquet J.M."/>
            <person name="Danks G."/>
            <person name="Poulain J."/>
            <person name="Campsteijn C."/>
            <person name="Adamski M."/>
            <person name="Cross I."/>
            <person name="Yadetie F."/>
            <person name="Muffato M."/>
            <person name="Louis A."/>
            <person name="Butcher S."/>
            <person name="Tsagkogeorga G."/>
            <person name="Konrad A."/>
            <person name="Singh S."/>
            <person name="Jensen M.F."/>
            <person name="Cong E.H."/>
            <person name="Eikeseth-Otteraa H."/>
            <person name="Noel B."/>
            <person name="Anthouard V."/>
            <person name="Porcel B.M."/>
            <person name="Kachouri-Lafond R."/>
            <person name="Nishino A."/>
            <person name="Ugolini M."/>
            <person name="Chourrout P."/>
            <person name="Nishida H."/>
            <person name="Aasland R."/>
            <person name="Huzurbazar S."/>
            <person name="Westhof E."/>
            <person name="Delsuc F."/>
            <person name="Lehrach H."/>
            <person name="Reinhardt R."/>
            <person name="Weissenbach J."/>
            <person name="Roy S.W."/>
            <person name="Artiguenave F."/>
            <person name="Postlethwait J.H."/>
            <person name="Manak J.R."/>
            <person name="Thompson E.M."/>
            <person name="Jaillon O."/>
            <person name="Du Pasquier L."/>
            <person name="Boudinot P."/>
            <person name="Liberles D.A."/>
            <person name="Volff J.N."/>
            <person name="Philippe H."/>
            <person name="Lenhard B."/>
            <person name="Roest Crollius H."/>
            <person name="Wincker P."/>
            <person name="Chourrout D."/>
        </authorList>
    </citation>
    <scope>NUCLEOTIDE SEQUENCE [LARGE SCALE GENOMIC DNA]</scope>
</reference>
<protein>
    <recommendedName>
        <fullName evidence="1">UBC core domain-containing protein</fullName>
    </recommendedName>
</protein>
<dbReference type="InParanoid" id="E4XPS6"/>
<evidence type="ECO:0000259" key="1">
    <source>
        <dbReference type="Pfam" id="PF00179"/>
    </source>
</evidence>
<keyword evidence="3" id="KW-1185">Reference proteome</keyword>
<evidence type="ECO:0000313" key="3">
    <source>
        <dbReference type="Proteomes" id="UP000001307"/>
    </source>
</evidence>
<feature type="domain" description="UBC core" evidence="1">
    <location>
        <begin position="22"/>
        <end position="87"/>
    </location>
</feature>
<organism evidence="2">
    <name type="scientific">Oikopleura dioica</name>
    <name type="common">Tunicate</name>
    <dbReference type="NCBI Taxonomy" id="34765"/>
    <lineage>
        <taxon>Eukaryota</taxon>
        <taxon>Metazoa</taxon>
        <taxon>Chordata</taxon>
        <taxon>Tunicata</taxon>
        <taxon>Appendicularia</taxon>
        <taxon>Copelata</taxon>
        <taxon>Oikopleuridae</taxon>
        <taxon>Oikopleura</taxon>
    </lineage>
</organism>
<sequence>MQGGVLKERNADDSSITRMRRLNKEFYEIHDFVAKSGMKMSILKLRNQMWKVIIHGPPETKFEGTSHPFIIQFPEKYPFEPPMIYNADEDDRYPFLLGGNVAPFKILREKWCLAIPISLPITALYHLFIVNGKKEDNKENCQNKKVVPIDVPMIAVEAFEKTVVERVKTGTLSKSRGQALLELVKNFFRKNQNEEDIDKDLQKLHVKRSALLEQINKCDRNIAYHERRARSS</sequence>
<dbReference type="EMBL" id="FN653097">
    <property type="protein sequence ID" value="CBY19844.1"/>
    <property type="molecule type" value="Genomic_DNA"/>
</dbReference>
<dbReference type="Proteomes" id="UP000001307">
    <property type="component" value="Unassembled WGS sequence"/>
</dbReference>
<dbReference type="AlphaFoldDB" id="E4XPS6"/>